<sequence>MQGKPFIKRLSHIALCLGVLSFSAITQADTLISDDALDAWFKDGKYEQIIDTLEGEEAKSPERFSTYISALMRTDLDDAEEAAEDFINAYPNEYRVYLMHASVMGAQAGESVFSALGYAKKARKSLEKAIEVAPDEIQTYQALFQFHLFVPSIAGGDMDTAKSLVEKIAAIDQNEGQFAEAKYLIADDKKAQGIAILQSLAAVPETQVEARFILGDHYISDEAYSQAVEALSPLMDLELEVVSEQDELAWETYSENRYDQLYGFYRLGQAAVQSGEYTELGIKALEAYLTQLLDTTIDTRGLPTLNWANLRLAELYLNAEDKAQARLTLQRIEGEEDERFGKLLKA</sequence>
<dbReference type="STRING" id="1656094.BFC18_18165"/>
<dbReference type="Gene3D" id="1.25.40.10">
    <property type="entry name" value="Tetratricopeptide repeat domain"/>
    <property type="match status" value="1"/>
</dbReference>
<protein>
    <recommendedName>
        <fullName evidence="4">Tetratricopeptide repeat protein</fullName>
    </recommendedName>
</protein>
<dbReference type="Proteomes" id="UP000175691">
    <property type="component" value="Unassembled WGS sequence"/>
</dbReference>
<evidence type="ECO:0000313" key="2">
    <source>
        <dbReference type="EMBL" id="OFC69347.1"/>
    </source>
</evidence>
<feature type="chain" id="PRO_5009209427" description="Tetratricopeptide repeat protein" evidence="1">
    <location>
        <begin position="29"/>
        <end position="346"/>
    </location>
</feature>
<feature type="signal peptide" evidence="1">
    <location>
        <begin position="1"/>
        <end position="28"/>
    </location>
</feature>
<gene>
    <name evidence="2" type="ORF">BFC18_18165</name>
</gene>
<evidence type="ECO:0000313" key="3">
    <source>
        <dbReference type="Proteomes" id="UP000175691"/>
    </source>
</evidence>
<evidence type="ECO:0008006" key="4">
    <source>
        <dbReference type="Google" id="ProtNLM"/>
    </source>
</evidence>
<accession>A0A1E7Z787</accession>
<name>A0A1E7Z787_9ALTE</name>
<reference evidence="2 3" key="1">
    <citation type="submission" date="2016-08" db="EMBL/GenBank/DDBJ databases">
        <authorList>
            <person name="Seilhamer J.J."/>
        </authorList>
    </citation>
    <scope>NUCLEOTIDE SEQUENCE [LARGE SCALE GENOMIC DNA]</scope>
    <source>
        <strain evidence="2 3">KCTC 42603</strain>
    </source>
</reference>
<evidence type="ECO:0000256" key="1">
    <source>
        <dbReference type="SAM" id="SignalP"/>
    </source>
</evidence>
<organism evidence="2 3">
    <name type="scientific">Alteromonas confluentis</name>
    <dbReference type="NCBI Taxonomy" id="1656094"/>
    <lineage>
        <taxon>Bacteria</taxon>
        <taxon>Pseudomonadati</taxon>
        <taxon>Pseudomonadota</taxon>
        <taxon>Gammaproteobacteria</taxon>
        <taxon>Alteromonadales</taxon>
        <taxon>Alteromonadaceae</taxon>
        <taxon>Alteromonas/Salinimonas group</taxon>
        <taxon>Alteromonas</taxon>
    </lineage>
</organism>
<keyword evidence="1" id="KW-0732">Signal</keyword>
<comment type="caution">
    <text evidence="2">The sequence shown here is derived from an EMBL/GenBank/DDBJ whole genome shotgun (WGS) entry which is preliminary data.</text>
</comment>
<dbReference type="AlphaFoldDB" id="A0A1E7Z787"/>
<dbReference type="InterPro" id="IPR011990">
    <property type="entry name" value="TPR-like_helical_dom_sf"/>
</dbReference>
<dbReference type="OrthoDB" id="192575at2"/>
<dbReference type="SUPFAM" id="SSF48452">
    <property type="entry name" value="TPR-like"/>
    <property type="match status" value="1"/>
</dbReference>
<proteinExistence type="predicted"/>
<dbReference type="EMBL" id="MDHN01000040">
    <property type="protein sequence ID" value="OFC69347.1"/>
    <property type="molecule type" value="Genomic_DNA"/>
</dbReference>
<keyword evidence="3" id="KW-1185">Reference proteome</keyword>
<dbReference type="RefSeq" id="WP_070126793.1">
    <property type="nucleotide sequence ID" value="NZ_MDHN01000040.1"/>
</dbReference>